<keyword evidence="2" id="KW-1133">Transmembrane helix</keyword>
<name>A0A930UU88_9ACTN</name>
<keyword evidence="2" id="KW-0472">Membrane</keyword>
<evidence type="ECO:0000256" key="2">
    <source>
        <dbReference type="SAM" id="Phobius"/>
    </source>
</evidence>
<evidence type="ECO:0000256" key="1">
    <source>
        <dbReference type="ARBA" id="ARBA00007362"/>
    </source>
</evidence>
<dbReference type="PANTHER" id="PTHR22911:SF137">
    <property type="entry name" value="SOLUTE CARRIER FAMILY 35 MEMBER G2-RELATED"/>
    <property type="match status" value="1"/>
</dbReference>
<evidence type="ECO:0000313" key="4">
    <source>
        <dbReference type="EMBL" id="MBF4160948.1"/>
    </source>
</evidence>
<evidence type="ECO:0000259" key="3">
    <source>
        <dbReference type="Pfam" id="PF00892"/>
    </source>
</evidence>
<feature type="domain" description="EamA" evidence="3">
    <location>
        <begin position="154"/>
        <end position="279"/>
    </location>
</feature>
<dbReference type="GO" id="GO:0016020">
    <property type="term" value="C:membrane"/>
    <property type="evidence" value="ECO:0007669"/>
    <property type="project" value="InterPro"/>
</dbReference>
<feature type="transmembrane region" description="Helical" evidence="2">
    <location>
        <begin position="30"/>
        <end position="51"/>
    </location>
</feature>
<feature type="domain" description="EamA" evidence="3">
    <location>
        <begin position="2"/>
        <end position="132"/>
    </location>
</feature>
<dbReference type="EMBL" id="JADIVZ010000001">
    <property type="protein sequence ID" value="MBF4160948.1"/>
    <property type="molecule type" value="Genomic_DNA"/>
</dbReference>
<proteinExistence type="inferred from homology"/>
<protein>
    <submittedName>
        <fullName evidence="4">EamA family transporter</fullName>
    </submittedName>
</protein>
<keyword evidence="2" id="KW-0812">Transmembrane</keyword>
<gene>
    <name evidence="4" type="ORF">ISG29_04550</name>
</gene>
<comment type="similarity">
    <text evidence="1">Belongs to the EamA transporter family.</text>
</comment>
<dbReference type="InterPro" id="IPR037185">
    <property type="entry name" value="EmrE-like"/>
</dbReference>
<dbReference type="SUPFAM" id="SSF103481">
    <property type="entry name" value="Multidrug resistance efflux transporter EmrE"/>
    <property type="match status" value="2"/>
</dbReference>
<dbReference type="Gene3D" id="1.10.3730.20">
    <property type="match status" value="2"/>
</dbReference>
<dbReference type="RefSeq" id="WP_194502113.1">
    <property type="nucleotide sequence ID" value="NZ_JADIVZ010000001.1"/>
</dbReference>
<dbReference type="Proteomes" id="UP000656804">
    <property type="component" value="Unassembled WGS sequence"/>
</dbReference>
<feature type="transmembrane region" description="Helical" evidence="2">
    <location>
        <begin position="234"/>
        <end position="256"/>
    </location>
</feature>
<evidence type="ECO:0000313" key="5">
    <source>
        <dbReference type="Proteomes" id="UP000656804"/>
    </source>
</evidence>
<comment type="caution">
    <text evidence="4">The sequence shown here is derived from an EMBL/GenBank/DDBJ whole genome shotgun (WGS) entry which is preliminary data.</text>
</comment>
<dbReference type="PANTHER" id="PTHR22911">
    <property type="entry name" value="ACYL-MALONYL CONDENSING ENZYME-RELATED"/>
    <property type="match status" value="1"/>
</dbReference>
<feature type="transmembrane region" description="Helical" evidence="2">
    <location>
        <begin position="176"/>
        <end position="196"/>
    </location>
</feature>
<dbReference type="AlphaFoldDB" id="A0A930UU88"/>
<feature type="transmembrane region" description="Helical" evidence="2">
    <location>
        <begin position="115"/>
        <end position="132"/>
    </location>
</feature>
<feature type="transmembrane region" description="Helical" evidence="2">
    <location>
        <begin position="88"/>
        <end position="109"/>
    </location>
</feature>
<reference evidence="4" key="1">
    <citation type="submission" date="2020-11" db="EMBL/GenBank/DDBJ databases">
        <title>Nocardioides sp. CBS4Y-1, whole genome shotgun sequence.</title>
        <authorList>
            <person name="Tuo L."/>
        </authorList>
    </citation>
    <scope>NUCLEOTIDE SEQUENCE</scope>
    <source>
        <strain evidence="4">CBS4Y-1</strain>
    </source>
</reference>
<accession>A0A930UU88</accession>
<feature type="transmembrane region" description="Helical" evidence="2">
    <location>
        <begin position="153"/>
        <end position="170"/>
    </location>
</feature>
<dbReference type="InterPro" id="IPR000620">
    <property type="entry name" value="EamA_dom"/>
</dbReference>
<keyword evidence="5" id="KW-1185">Reference proteome</keyword>
<sequence length="281" mass="27278">MAVLLALTAAVAYGTSDFLGGLTSRRASPWAVALVVLATAAAATAVLSIAVPGRPSGVDLGWGALAGLGGGVGTVTLYRGLSLGRMGVVAPVSAVGATLVPVVVGVVAAGDRLSALVWAGVVLALPGIWLVARQPAPEAGSGPGVQAAGVRDGILAGLGFGTLFAALGQIPDDAGLLPLALNHAVAGSLVLALAVSTRADWRPRGRSGLWSVAPGLLGAAATAAFLLASQGGRLSVVAVLASLYPAVTVLLAAALLREPVARSQGMGLVACCAAVVLISAG</sequence>
<dbReference type="Pfam" id="PF00892">
    <property type="entry name" value="EamA"/>
    <property type="match status" value="2"/>
</dbReference>
<organism evidence="4 5">
    <name type="scientific">Nocardioides acrostichi</name>
    <dbReference type="NCBI Taxonomy" id="2784339"/>
    <lineage>
        <taxon>Bacteria</taxon>
        <taxon>Bacillati</taxon>
        <taxon>Actinomycetota</taxon>
        <taxon>Actinomycetes</taxon>
        <taxon>Propionibacteriales</taxon>
        <taxon>Nocardioidaceae</taxon>
        <taxon>Nocardioides</taxon>
    </lineage>
</organism>
<feature type="transmembrane region" description="Helical" evidence="2">
    <location>
        <begin position="208"/>
        <end position="228"/>
    </location>
</feature>